<protein>
    <submittedName>
        <fullName evidence="3">Uncharacterized conserved protein, circularly permuted ATPgrasp superfamily</fullName>
    </submittedName>
</protein>
<reference evidence="4" key="1">
    <citation type="submission" date="2016-10" db="EMBL/GenBank/DDBJ databases">
        <authorList>
            <person name="Varghese N."/>
            <person name="Submissions S."/>
        </authorList>
    </citation>
    <scope>NUCLEOTIDE SEQUENCE [LARGE SCALE GENOMIC DNA]</scope>
    <source>
        <strain evidence="4">DSM 44268</strain>
    </source>
</reference>
<evidence type="ECO:0000259" key="2">
    <source>
        <dbReference type="Pfam" id="PF14403"/>
    </source>
</evidence>
<dbReference type="STRING" id="1550231.SAMN05660662_1720"/>
<feature type="region of interest" description="Disordered" evidence="1">
    <location>
        <begin position="1"/>
        <end position="22"/>
    </location>
</feature>
<dbReference type="InterPro" id="IPR025841">
    <property type="entry name" value="CP_ATPgrasp_2"/>
</dbReference>
<accession>A0A1G7JVT5</accession>
<dbReference type="Pfam" id="PF14403">
    <property type="entry name" value="CP_ATPgrasp_2"/>
    <property type="match status" value="1"/>
</dbReference>
<evidence type="ECO:0000313" key="3">
    <source>
        <dbReference type="EMBL" id="SDF28609.1"/>
    </source>
</evidence>
<dbReference type="Gene3D" id="3.30.1490.270">
    <property type="match status" value="1"/>
</dbReference>
<keyword evidence="4" id="KW-1185">Reference proteome</keyword>
<dbReference type="PANTHER" id="PTHR34595:SF7">
    <property type="entry name" value="SLL1039 PROTEIN"/>
    <property type="match status" value="1"/>
</dbReference>
<dbReference type="Proteomes" id="UP000199406">
    <property type="component" value="Unassembled WGS sequence"/>
</dbReference>
<dbReference type="Gene3D" id="3.40.50.11290">
    <property type="match status" value="1"/>
</dbReference>
<dbReference type="SUPFAM" id="SSF56059">
    <property type="entry name" value="Glutathione synthetase ATP-binding domain-like"/>
    <property type="match status" value="1"/>
</dbReference>
<evidence type="ECO:0000313" key="4">
    <source>
        <dbReference type="Proteomes" id="UP000199406"/>
    </source>
</evidence>
<dbReference type="EMBL" id="FNBT01000002">
    <property type="protein sequence ID" value="SDF28609.1"/>
    <property type="molecule type" value="Genomic_DNA"/>
</dbReference>
<dbReference type="AlphaFoldDB" id="A0A1G7JVT5"/>
<dbReference type="PANTHER" id="PTHR34595">
    <property type="entry name" value="BLR5612 PROTEIN"/>
    <property type="match status" value="1"/>
</dbReference>
<proteinExistence type="predicted"/>
<organism evidence="3 4">
    <name type="scientific">Blastococcus aurantiacus</name>
    <dbReference type="NCBI Taxonomy" id="1550231"/>
    <lineage>
        <taxon>Bacteria</taxon>
        <taxon>Bacillati</taxon>
        <taxon>Actinomycetota</taxon>
        <taxon>Actinomycetes</taxon>
        <taxon>Geodermatophilales</taxon>
        <taxon>Geodermatophilaceae</taxon>
        <taxon>Blastococcus</taxon>
    </lineage>
</organism>
<dbReference type="InterPro" id="IPR051680">
    <property type="entry name" value="ATP-dep_Glu-Cys_Ligase-2"/>
</dbReference>
<dbReference type="RefSeq" id="WP_091764748.1">
    <property type="nucleotide sequence ID" value="NZ_FNBT01000002.1"/>
</dbReference>
<evidence type="ECO:0000256" key="1">
    <source>
        <dbReference type="SAM" id="MobiDB-lite"/>
    </source>
</evidence>
<feature type="domain" description="Circularly permuted ATP-grasp type 2" evidence="2">
    <location>
        <begin position="80"/>
        <end position="467"/>
    </location>
</feature>
<name>A0A1G7JVT5_9ACTN</name>
<gene>
    <name evidence="3" type="ORF">SAMN05660662_1720</name>
</gene>
<dbReference type="OrthoDB" id="9803842at2"/>
<sequence>MSGGLLAGYPAPTADEAVTPDGRLSPDYAVLEPALADLGAEGLGAAARSLAELRATRGVALGTWTDGRHERHPVPLDPLPRLLPAAQWRLLAAGVEQRHRALCAFLADAYRAAGRRRGDVDRAPEIVRAGVLPEWAVVHNPARDPGAIGQAWPGQPRATVAAADLVRTADGGWAVTADDLRAPTGLGFALEDRLALRAAVPGLFAGGAPGDPGAALALLRQALDEAAPPACTGTPEVAVLSAGETDTSSFEHAVLAEALGVPLVRAADLWPRADGGLEIAVDGRRRPVDVLYRRFGDGGLGAYRTPVGLALDVQLTEAVRAGRLGLVNVPGNGVADDVATFAWVPAMIGFYLGEQPLLPSPRTWVLADPAALAEVRGRLQQLVVEEVAAYGGQSAVDGRTCGAAALTRLAAAVDAAPHRFVAREPVEEATLPALVDGALHPRRARLRVFSVVTGGGIRALPAAWTRVELGGPVPGSKDTWLLP</sequence>